<dbReference type="HAMAP" id="MF_00384">
    <property type="entry name" value="Homoser_kinase"/>
    <property type="match status" value="1"/>
</dbReference>
<dbReference type="GO" id="GO:0004413">
    <property type="term" value="F:homoserine kinase activity"/>
    <property type="evidence" value="ECO:0007669"/>
    <property type="project" value="UniProtKB-EC"/>
</dbReference>
<evidence type="ECO:0000256" key="11">
    <source>
        <dbReference type="ARBA" id="ARBA00049375"/>
    </source>
</evidence>
<dbReference type="Pfam" id="PF08544">
    <property type="entry name" value="GHMP_kinases_C"/>
    <property type="match status" value="1"/>
</dbReference>
<evidence type="ECO:0000259" key="15">
    <source>
        <dbReference type="Pfam" id="PF08544"/>
    </source>
</evidence>
<keyword evidence="13" id="KW-0963">Cytoplasm</keyword>
<organism evidence="16 17">
    <name type="scientific">Halobacillus amylolyticus</name>
    <dbReference type="NCBI Taxonomy" id="2932259"/>
    <lineage>
        <taxon>Bacteria</taxon>
        <taxon>Bacillati</taxon>
        <taxon>Bacillota</taxon>
        <taxon>Bacilli</taxon>
        <taxon>Bacillales</taxon>
        <taxon>Bacillaceae</taxon>
        <taxon>Halobacillus</taxon>
    </lineage>
</organism>
<evidence type="ECO:0000256" key="4">
    <source>
        <dbReference type="ARBA" id="ARBA00017858"/>
    </source>
</evidence>
<dbReference type="InterPro" id="IPR006203">
    <property type="entry name" value="GHMP_knse_ATP-bd_CS"/>
</dbReference>
<protein>
    <recommendedName>
        <fullName evidence="4 13">Homoserine kinase</fullName>
        <shortName evidence="13">HK</shortName>
        <shortName evidence="13">HSK</shortName>
        <ecNumber evidence="3 13">2.7.1.39</ecNumber>
    </recommendedName>
</protein>
<accession>A0ABY4HAL3</accession>
<dbReference type="Gene3D" id="3.30.70.890">
    <property type="entry name" value="GHMP kinase, C-terminal domain"/>
    <property type="match status" value="1"/>
</dbReference>
<keyword evidence="6 13" id="KW-0808">Transferase</keyword>
<dbReference type="EMBL" id="CP095075">
    <property type="protein sequence ID" value="UOR11629.1"/>
    <property type="molecule type" value="Genomic_DNA"/>
</dbReference>
<reference evidence="16" key="1">
    <citation type="submission" date="2022-04" db="EMBL/GenBank/DDBJ databases">
        <title>Halobacillus sp. isolated from saltern.</title>
        <authorList>
            <person name="Won M."/>
            <person name="Lee C.-M."/>
            <person name="Woen H.-Y."/>
            <person name="Kwon S.-W."/>
        </authorList>
    </citation>
    <scope>NUCLEOTIDE SEQUENCE</scope>
    <source>
        <strain evidence="16">SSHM10-5</strain>
    </source>
</reference>
<dbReference type="PROSITE" id="PS00627">
    <property type="entry name" value="GHMP_KINASES_ATP"/>
    <property type="match status" value="1"/>
</dbReference>
<comment type="similarity">
    <text evidence="2 13">Belongs to the GHMP kinase family. Homoserine kinase subfamily.</text>
</comment>
<evidence type="ECO:0000313" key="16">
    <source>
        <dbReference type="EMBL" id="UOR11629.1"/>
    </source>
</evidence>
<dbReference type="PRINTS" id="PR00958">
    <property type="entry name" value="HOMSERKINASE"/>
</dbReference>
<evidence type="ECO:0000256" key="9">
    <source>
        <dbReference type="ARBA" id="ARBA00022777"/>
    </source>
</evidence>
<keyword evidence="9 13" id="KW-0418">Kinase</keyword>
<feature type="domain" description="GHMP kinase N-terminal" evidence="14">
    <location>
        <begin position="58"/>
        <end position="141"/>
    </location>
</feature>
<keyword evidence="10 13" id="KW-0067">ATP-binding</keyword>
<dbReference type="PANTHER" id="PTHR20861:SF1">
    <property type="entry name" value="HOMOSERINE KINASE"/>
    <property type="match status" value="1"/>
</dbReference>
<evidence type="ECO:0000256" key="10">
    <source>
        <dbReference type="ARBA" id="ARBA00022840"/>
    </source>
</evidence>
<dbReference type="InterPro" id="IPR036554">
    <property type="entry name" value="GHMP_kinase_C_sf"/>
</dbReference>
<comment type="catalytic activity">
    <reaction evidence="11 13">
        <text>L-homoserine + ATP = O-phospho-L-homoserine + ADP + H(+)</text>
        <dbReference type="Rhea" id="RHEA:13985"/>
        <dbReference type="ChEBI" id="CHEBI:15378"/>
        <dbReference type="ChEBI" id="CHEBI:30616"/>
        <dbReference type="ChEBI" id="CHEBI:57476"/>
        <dbReference type="ChEBI" id="CHEBI:57590"/>
        <dbReference type="ChEBI" id="CHEBI:456216"/>
        <dbReference type="EC" id="2.7.1.39"/>
    </reaction>
</comment>
<dbReference type="NCBIfam" id="TIGR00191">
    <property type="entry name" value="thrB"/>
    <property type="match status" value="1"/>
</dbReference>
<keyword evidence="5 13" id="KW-0028">Amino-acid biosynthesis</keyword>
<dbReference type="Proteomes" id="UP000830326">
    <property type="component" value="Chromosome"/>
</dbReference>
<dbReference type="PANTHER" id="PTHR20861">
    <property type="entry name" value="HOMOSERINE/4-DIPHOSPHOCYTIDYL-2-C-METHYL-D-ERYTHRITOL KINASE"/>
    <property type="match status" value="1"/>
</dbReference>
<dbReference type="InterPro" id="IPR014721">
    <property type="entry name" value="Ribsml_uS5_D2-typ_fold_subgr"/>
</dbReference>
<evidence type="ECO:0000256" key="8">
    <source>
        <dbReference type="ARBA" id="ARBA00022741"/>
    </source>
</evidence>
<proteinExistence type="inferred from homology"/>
<dbReference type="SUPFAM" id="SSF55060">
    <property type="entry name" value="GHMP Kinase, C-terminal domain"/>
    <property type="match status" value="1"/>
</dbReference>
<evidence type="ECO:0000256" key="1">
    <source>
        <dbReference type="ARBA" id="ARBA00005015"/>
    </source>
</evidence>
<dbReference type="PIRSF" id="PIRSF000676">
    <property type="entry name" value="Homoser_kin"/>
    <property type="match status" value="1"/>
</dbReference>
<evidence type="ECO:0000256" key="5">
    <source>
        <dbReference type="ARBA" id="ARBA00022605"/>
    </source>
</evidence>
<keyword evidence="7 13" id="KW-0791">Threonine biosynthesis</keyword>
<comment type="function">
    <text evidence="12 13">Catalyzes the ATP-dependent phosphorylation of L-homoserine to L-homoserine phosphate.</text>
</comment>
<dbReference type="InterPro" id="IPR013750">
    <property type="entry name" value="GHMP_kinase_C_dom"/>
</dbReference>
<dbReference type="Gene3D" id="3.30.230.10">
    <property type="match status" value="1"/>
</dbReference>
<evidence type="ECO:0000256" key="7">
    <source>
        <dbReference type="ARBA" id="ARBA00022697"/>
    </source>
</evidence>
<keyword evidence="8 13" id="KW-0547">Nucleotide-binding</keyword>
<feature type="binding site" evidence="13">
    <location>
        <begin position="88"/>
        <end position="98"/>
    </location>
    <ligand>
        <name>ATP</name>
        <dbReference type="ChEBI" id="CHEBI:30616"/>
    </ligand>
</feature>
<comment type="subcellular location">
    <subcellularLocation>
        <location evidence="13">Cytoplasm</location>
    </subcellularLocation>
</comment>
<evidence type="ECO:0000256" key="2">
    <source>
        <dbReference type="ARBA" id="ARBA00007370"/>
    </source>
</evidence>
<evidence type="ECO:0000259" key="14">
    <source>
        <dbReference type="Pfam" id="PF00288"/>
    </source>
</evidence>
<dbReference type="InterPro" id="IPR000870">
    <property type="entry name" value="Homoserine_kinase"/>
</dbReference>
<keyword evidence="17" id="KW-1185">Reference proteome</keyword>
<sequence length="302" mass="32960">MKAITIRVPATSANLGPGFDSIGVALSKYVTLECQPADQWHFSVAKGDQPFIPSGETNLIYKSALFTAYQYAIEYLPPYHVTMTNDVPISRGLGSSSTAVVAGIELANQILDLQLSNHDKLKIGCSIEGHPDNVAPAIFGGIMVSSYNGDDLDYVRFTRGMDNLSWVTVIPSYHVETEKARAVLPESMDYKSAVLASGTANVLVAALAEQNWDMVGKMMKRDQWHQPFRSELIPDFPTVSKILEDHGALGSYISGAGPTMIGLFQGLNTDQKAIILDQLQKHRVEFLTIDTIGLRTAVRLGQ</sequence>
<dbReference type="RefSeq" id="WP_245031769.1">
    <property type="nucleotide sequence ID" value="NZ_CP095075.1"/>
</dbReference>
<evidence type="ECO:0000256" key="12">
    <source>
        <dbReference type="ARBA" id="ARBA00049954"/>
    </source>
</evidence>
<comment type="pathway">
    <text evidence="1 13">Amino-acid biosynthesis; L-threonine biosynthesis; L-threonine from L-aspartate: step 4/5.</text>
</comment>
<evidence type="ECO:0000256" key="13">
    <source>
        <dbReference type="HAMAP-Rule" id="MF_00384"/>
    </source>
</evidence>
<dbReference type="SUPFAM" id="SSF54211">
    <property type="entry name" value="Ribosomal protein S5 domain 2-like"/>
    <property type="match status" value="1"/>
</dbReference>
<name>A0ABY4HAL3_9BACI</name>
<gene>
    <name evidence="13 16" type="primary">thrB</name>
    <name evidence="16" type="ORF">MUO15_18945</name>
</gene>
<dbReference type="InterPro" id="IPR020568">
    <property type="entry name" value="Ribosomal_Su5_D2-typ_SF"/>
</dbReference>
<feature type="domain" description="GHMP kinase C-terminal" evidence="15">
    <location>
        <begin position="204"/>
        <end position="279"/>
    </location>
</feature>
<evidence type="ECO:0000256" key="3">
    <source>
        <dbReference type="ARBA" id="ARBA00012078"/>
    </source>
</evidence>
<evidence type="ECO:0000256" key="6">
    <source>
        <dbReference type="ARBA" id="ARBA00022679"/>
    </source>
</evidence>
<dbReference type="Pfam" id="PF00288">
    <property type="entry name" value="GHMP_kinases_N"/>
    <property type="match status" value="1"/>
</dbReference>
<dbReference type="EC" id="2.7.1.39" evidence="3 13"/>
<evidence type="ECO:0000313" key="17">
    <source>
        <dbReference type="Proteomes" id="UP000830326"/>
    </source>
</evidence>
<dbReference type="InterPro" id="IPR006204">
    <property type="entry name" value="GHMP_kinase_N_dom"/>
</dbReference>